<evidence type="ECO:0000313" key="1">
    <source>
        <dbReference type="EMBL" id="GAA1259081.1"/>
    </source>
</evidence>
<name>A0ABN1WT11_9ACTN</name>
<accession>A0ABN1WT11</accession>
<dbReference type="EMBL" id="BAAALF010000132">
    <property type="protein sequence ID" value="GAA1259081.1"/>
    <property type="molecule type" value="Genomic_DNA"/>
</dbReference>
<comment type="caution">
    <text evidence="1">The sequence shown here is derived from an EMBL/GenBank/DDBJ whole genome shotgun (WGS) entry which is preliminary data.</text>
</comment>
<evidence type="ECO:0000313" key="2">
    <source>
        <dbReference type="Proteomes" id="UP001500037"/>
    </source>
</evidence>
<organism evidence="1 2">
    <name type="scientific">Kitasatospora nipponensis</name>
    <dbReference type="NCBI Taxonomy" id="258049"/>
    <lineage>
        <taxon>Bacteria</taxon>
        <taxon>Bacillati</taxon>
        <taxon>Actinomycetota</taxon>
        <taxon>Actinomycetes</taxon>
        <taxon>Kitasatosporales</taxon>
        <taxon>Streptomycetaceae</taxon>
        <taxon>Kitasatospora</taxon>
    </lineage>
</organism>
<dbReference type="Proteomes" id="UP001500037">
    <property type="component" value="Unassembled WGS sequence"/>
</dbReference>
<sequence length="50" mass="5344">MQIDPSGNVWLTNNWQTVPLQSNPGGHELVVFVGLAAPVRAPLIGAPQRP</sequence>
<keyword evidence="2" id="KW-1185">Reference proteome</keyword>
<gene>
    <name evidence="1" type="ORF">GCM10009665_56510</name>
</gene>
<proteinExistence type="predicted"/>
<protein>
    <submittedName>
        <fullName evidence="1">Uncharacterized protein</fullName>
    </submittedName>
</protein>
<reference evidence="1 2" key="1">
    <citation type="journal article" date="2019" name="Int. J. Syst. Evol. Microbiol.">
        <title>The Global Catalogue of Microorganisms (GCM) 10K type strain sequencing project: providing services to taxonomists for standard genome sequencing and annotation.</title>
        <authorList>
            <consortium name="The Broad Institute Genomics Platform"/>
            <consortium name="The Broad Institute Genome Sequencing Center for Infectious Disease"/>
            <person name="Wu L."/>
            <person name="Ma J."/>
        </authorList>
    </citation>
    <scope>NUCLEOTIDE SEQUENCE [LARGE SCALE GENOMIC DNA]</scope>
    <source>
        <strain evidence="1 2">JCM 13004</strain>
    </source>
</reference>
<dbReference type="RefSeq" id="WP_344444853.1">
    <property type="nucleotide sequence ID" value="NZ_BAAALF010000132.1"/>
</dbReference>